<reference evidence="8 9" key="1">
    <citation type="submission" date="2020-08" db="EMBL/GenBank/DDBJ databases">
        <title>Genome sequence of Thermomonas carbonis KCTC 42013T.</title>
        <authorList>
            <person name="Hyun D.-W."/>
            <person name="Bae J.-W."/>
        </authorList>
    </citation>
    <scope>NUCLEOTIDE SEQUENCE [LARGE SCALE GENOMIC DNA]</scope>
    <source>
        <strain evidence="8 9">KCTC 42013</strain>
    </source>
</reference>
<evidence type="ECO:0000259" key="7">
    <source>
        <dbReference type="Pfam" id="PF00884"/>
    </source>
</evidence>
<organism evidence="8 9">
    <name type="scientific">Thermomonas carbonis</name>
    <dbReference type="NCBI Taxonomy" id="1463158"/>
    <lineage>
        <taxon>Bacteria</taxon>
        <taxon>Pseudomonadati</taxon>
        <taxon>Pseudomonadota</taxon>
        <taxon>Gammaproteobacteria</taxon>
        <taxon>Lysobacterales</taxon>
        <taxon>Lysobacteraceae</taxon>
        <taxon>Thermomonas</taxon>
    </lineage>
</organism>
<feature type="transmembrane region" description="Helical" evidence="6">
    <location>
        <begin position="139"/>
        <end position="162"/>
    </location>
</feature>
<feature type="transmembrane region" description="Helical" evidence="6">
    <location>
        <begin position="67"/>
        <end position="85"/>
    </location>
</feature>
<evidence type="ECO:0000313" key="8">
    <source>
        <dbReference type="EMBL" id="QNN71403.1"/>
    </source>
</evidence>
<evidence type="ECO:0000313" key="9">
    <source>
        <dbReference type="Proteomes" id="UP000515804"/>
    </source>
</evidence>
<keyword evidence="2" id="KW-1003">Cell membrane</keyword>
<dbReference type="SUPFAM" id="SSF53649">
    <property type="entry name" value="Alkaline phosphatase-like"/>
    <property type="match status" value="1"/>
</dbReference>
<feature type="domain" description="Sulfatase N-terminal" evidence="7">
    <location>
        <begin position="270"/>
        <end position="515"/>
    </location>
</feature>
<dbReference type="KEGG" id="tcn:H9L16_07640"/>
<evidence type="ECO:0000256" key="5">
    <source>
        <dbReference type="ARBA" id="ARBA00023136"/>
    </source>
</evidence>
<dbReference type="AlphaFoldDB" id="A0A7G9SU78"/>
<evidence type="ECO:0000256" key="1">
    <source>
        <dbReference type="ARBA" id="ARBA00004651"/>
    </source>
</evidence>
<dbReference type="GO" id="GO:0005886">
    <property type="term" value="C:plasma membrane"/>
    <property type="evidence" value="ECO:0007669"/>
    <property type="project" value="UniProtKB-SubCell"/>
</dbReference>
<feature type="transmembrane region" description="Helical" evidence="6">
    <location>
        <begin position="97"/>
        <end position="119"/>
    </location>
</feature>
<accession>A0A7G9SU78</accession>
<keyword evidence="3 6" id="KW-0812">Transmembrane</keyword>
<dbReference type="CDD" id="cd16015">
    <property type="entry name" value="LTA_synthase"/>
    <property type="match status" value="1"/>
</dbReference>
<feature type="transmembrane region" description="Helical" evidence="6">
    <location>
        <begin position="174"/>
        <end position="193"/>
    </location>
</feature>
<dbReference type="EMBL" id="CP060719">
    <property type="protein sequence ID" value="QNN71403.1"/>
    <property type="molecule type" value="Genomic_DNA"/>
</dbReference>
<keyword evidence="9" id="KW-1185">Reference proteome</keyword>
<dbReference type="InterPro" id="IPR017850">
    <property type="entry name" value="Alkaline_phosphatase_core_sf"/>
</dbReference>
<evidence type="ECO:0000256" key="2">
    <source>
        <dbReference type="ARBA" id="ARBA00022475"/>
    </source>
</evidence>
<sequence>MTHSTESVRVLPQVAAVARFGALRRWYLRMLWLLAPVFVFAFALGMWWLDRWSLNVAFDAYLTWQRVLANAAVGLVAMLLLAALTRRLLASILVVSAWHSLTFVASSIKLASLGLPVILQDVYFLSGLDASSFHLLRQYLSLSQTVLLGMLAVVGIIAGMFWLEPRWCRPRSPVRFIAFAAAVALLASLYAAAWPWTTRWYDKAHIRPSPLSSIQATLHGGLVASMIYYHGVQRHRQLTVDTVALRETMALVAHTAVPVAAAGTTVADHPDVVIVLSESFMDPRILKGMADVPDLIPAIRRELQAGNGGTMLAPTFGGGTVRTEFEVLTGMPVAAFPDASYPYVDLSPGFLPGIVSTLEARGYASLALHGNSGAFWNRANTYKAMGIDRFITQRAMRVSGGRLDGAWLSDRSMTDILLAELQRATKPTVAVAISIENHGPYGDAPNVRVPDERSSIRLPPGLDANAANELRNYLYHLRNADREFGRLLAGLRERKRPFVLLFFGDHLPALVGGAYEQLGFVDGRGATEQQVPWALVAGVEEATSNGAWPSTAHAWQLPAMVVQEAGVDDDAWFDFVWKVGKRLNPASGAPADGRLLNGLNAGANARLQNRFTDYAEG</sequence>
<evidence type="ECO:0000256" key="6">
    <source>
        <dbReference type="SAM" id="Phobius"/>
    </source>
</evidence>
<name>A0A7G9SU78_9GAMM</name>
<feature type="transmembrane region" description="Helical" evidence="6">
    <location>
        <begin position="26"/>
        <end position="47"/>
    </location>
</feature>
<dbReference type="Gene3D" id="3.40.720.10">
    <property type="entry name" value="Alkaline Phosphatase, subunit A"/>
    <property type="match status" value="1"/>
</dbReference>
<dbReference type="RefSeq" id="WP_187553916.1">
    <property type="nucleotide sequence ID" value="NZ_BMZL01000002.1"/>
</dbReference>
<gene>
    <name evidence="8" type="ORF">H9L16_07640</name>
</gene>
<dbReference type="Pfam" id="PF00884">
    <property type="entry name" value="Sulfatase"/>
    <property type="match status" value="1"/>
</dbReference>
<keyword evidence="4 6" id="KW-1133">Transmembrane helix</keyword>
<dbReference type="InterPro" id="IPR000917">
    <property type="entry name" value="Sulfatase_N"/>
</dbReference>
<comment type="subcellular location">
    <subcellularLocation>
        <location evidence="1">Cell membrane</location>
        <topology evidence="1">Multi-pass membrane protein</topology>
    </subcellularLocation>
</comment>
<dbReference type="Proteomes" id="UP000515804">
    <property type="component" value="Chromosome"/>
</dbReference>
<dbReference type="PANTHER" id="PTHR47371:SF3">
    <property type="entry name" value="PHOSPHOGLYCEROL TRANSFERASE I"/>
    <property type="match status" value="1"/>
</dbReference>
<evidence type="ECO:0000256" key="4">
    <source>
        <dbReference type="ARBA" id="ARBA00022989"/>
    </source>
</evidence>
<dbReference type="InterPro" id="IPR050448">
    <property type="entry name" value="OpgB/LTA_synthase_biosynth"/>
</dbReference>
<proteinExistence type="predicted"/>
<evidence type="ECO:0000256" key="3">
    <source>
        <dbReference type="ARBA" id="ARBA00022692"/>
    </source>
</evidence>
<dbReference type="PANTHER" id="PTHR47371">
    <property type="entry name" value="LIPOTEICHOIC ACID SYNTHASE"/>
    <property type="match status" value="1"/>
</dbReference>
<keyword evidence="5 6" id="KW-0472">Membrane</keyword>
<protein>
    <submittedName>
        <fullName evidence="8">LTA synthase family protein</fullName>
    </submittedName>
</protein>